<evidence type="ECO:0000313" key="3">
    <source>
        <dbReference type="Proteomes" id="UP000332933"/>
    </source>
</evidence>
<proteinExistence type="predicted"/>
<dbReference type="EMBL" id="CAADRA010005255">
    <property type="protein sequence ID" value="VFT87718.1"/>
    <property type="molecule type" value="Genomic_DNA"/>
</dbReference>
<sequence length="181" mass="19985">MFAKQYNNTAATFVFGWNNFLCPSSWLQQTITMRPNLLLHPTQRSLLDAIDTSIVTVLSQARSLGSVVVVYDDSMSQLEQLCTYYFPQCTRLFCAASDIAFVPHTPHGLNAIHQTKAMVFGASSLRQNCICVAPDAVRRGKFVSTPTAWPSMAQVLHHLSVLGQGLLSHVAQYHAALDICL</sequence>
<evidence type="ECO:0000313" key="1">
    <source>
        <dbReference type="EMBL" id="KAF0698523.1"/>
    </source>
</evidence>
<dbReference type="PANTHER" id="PTHR38899:SF1">
    <property type="entry name" value="PROTEIN KINASE"/>
    <property type="match status" value="1"/>
</dbReference>
<keyword evidence="3" id="KW-1185">Reference proteome</keyword>
<dbReference type="EMBL" id="VJMH01005234">
    <property type="protein sequence ID" value="KAF0698523.1"/>
    <property type="molecule type" value="Genomic_DNA"/>
</dbReference>
<dbReference type="AlphaFoldDB" id="A0A485KSK6"/>
<name>A0A485KSK6_9STRA</name>
<dbReference type="Proteomes" id="UP000332933">
    <property type="component" value="Unassembled WGS sequence"/>
</dbReference>
<dbReference type="OrthoDB" id="59582at2759"/>
<reference evidence="1" key="2">
    <citation type="submission" date="2019-06" db="EMBL/GenBank/DDBJ databases">
        <title>Genomics analysis of Aphanomyces spp. identifies a new class of oomycete effector associated with host adaptation.</title>
        <authorList>
            <person name="Gaulin E."/>
        </authorList>
    </citation>
    <scope>NUCLEOTIDE SEQUENCE</scope>
    <source>
        <strain evidence="1">CBS 578.67</strain>
    </source>
</reference>
<organism evidence="2 3">
    <name type="scientific">Aphanomyces stellatus</name>
    <dbReference type="NCBI Taxonomy" id="120398"/>
    <lineage>
        <taxon>Eukaryota</taxon>
        <taxon>Sar</taxon>
        <taxon>Stramenopiles</taxon>
        <taxon>Oomycota</taxon>
        <taxon>Saprolegniomycetes</taxon>
        <taxon>Saprolegniales</taxon>
        <taxon>Verrucalvaceae</taxon>
        <taxon>Aphanomyces</taxon>
    </lineage>
</organism>
<dbReference type="PANTHER" id="PTHR38899">
    <property type="entry name" value="DOMAIN OOKINETE PROTEIN, PUTATIVE-RELATED"/>
    <property type="match status" value="1"/>
</dbReference>
<accession>A0A485KSK6</accession>
<evidence type="ECO:0000313" key="2">
    <source>
        <dbReference type="EMBL" id="VFT87718.1"/>
    </source>
</evidence>
<protein>
    <submittedName>
        <fullName evidence="2">Aste57867_10850 protein</fullName>
    </submittedName>
</protein>
<reference evidence="2 3" key="1">
    <citation type="submission" date="2019-03" db="EMBL/GenBank/DDBJ databases">
        <authorList>
            <person name="Gaulin E."/>
            <person name="Dumas B."/>
        </authorList>
    </citation>
    <scope>NUCLEOTIDE SEQUENCE [LARGE SCALE GENOMIC DNA]</scope>
    <source>
        <strain evidence="2">CBS 568.67</strain>
    </source>
</reference>
<gene>
    <name evidence="2" type="primary">Aste57867_10850</name>
    <name evidence="1" type="ORF">As57867_010810</name>
    <name evidence="2" type="ORF">ASTE57867_10850</name>
</gene>